<comment type="function">
    <text evidence="1">Forms chloride channels.</text>
</comment>
<dbReference type="WBParaSite" id="Hba_08562">
    <property type="protein sequence ID" value="Hba_08562"/>
    <property type="gene ID" value="Hba_08562"/>
</dbReference>
<comment type="similarity">
    <text evidence="1">Belongs to the anion channel-forming bestrophin (TC 1.A.46) family. Calcium-sensitive chloride channel subfamily.</text>
</comment>
<keyword evidence="1" id="KW-0472">Membrane</keyword>
<keyword evidence="1" id="KW-1133">Transmembrane helix</keyword>
<keyword evidence="1" id="KW-0406">Ion transport</keyword>
<organism evidence="2 3">
    <name type="scientific">Heterorhabditis bacteriophora</name>
    <name type="common">Entomopathogenic nematode worm</name>
    <dbReference type="NCBI Taxonomy" id="37862"/>
    <lineage>
        <taxon>Eukaryota</taxon>
        <taxon>Metazoa</taxon>
        <taxon>Ecdysozoa</taxon>
        <taxon>Nematoda</taxon>
        <taxon>Chromadorea</taxon>
        <taxon>Rhabditida</taxon>
        <taxon>Rhabditina</taxon>
        <taxon>Rhabditomorpha</taxon>
        <taxon>Strongyloidea</taxon>
        <taxon>Heterorhabditidae</taxon>
        <taxon>Heterorhabditis</taxon>
    </lineage>
</organism>
<dbReference type="GO" id="GO:0034707">
    <property type="term" value="C:chloride channel complex"/>
    <property type="evidence" value="ECO:0007669"/>
    <property type="project" value="UniProtKB-KW"/>
</dbReference>
<keyword evidence="2" id="KW-1185">Reference proteome</keyword>
<proteinExistence type="inferred from homology"/>
<dbReference type="GO" id="GO:0005254">
    <property type="term" value="F:chloride channel activity"/>
    <property type="evidence" value="ECO:0007669"/>
    <property type="project" value="UniProtKB-KW"/>
</dbReference>
<reference evidence="3" key="1">
    <citation type="submission" date="2016-11" db="UniProtKB">
        <authorList>
            <consortium name="WormBaseParasite"/>
        </authorList>
    </citation>
    <scope>IDENTIFICATION</scope>
</reference>
<evidence type="ECO:0000256" key="1">
    <source>
        <dbReference type="RuleBase" id="RU363126"/>
    </source>
</evidence>
<keyword evidence="1" id="KW-0813">Transport</keyword>
<dbReference type="GO" id="GO:0005886">
    <property type="term" value="C:plasma membrane"/>
    <property type="evidence" value="ECO:0007669"/>
    <property type="project" value="UniProtKB-SubCell"/>
</dbReference>
<keyword evidence="1" id="KW-0812">Transmembrane</keyword>
<keyword evidence="1" id="KW-0407">Ion channel</keyword>
<feature type="transmembrane region" description="Helical" evidence="1">
    <location>
        <begin position="57"/>
        <end position="76"/>
    </location>
</feature>
<evidence type="ECO:0000313" key="3">
    <source>
        <dbReference type="WBParaSite" id="Hba_08562"/>
    </source>
</evidence>
<sequence length="80" mass="9577">MTESEKNKIEKSGEKRRQWIPVEWAVQMLRKAYEKKQIDESHYAKLCEDGHLWIKEFTIPVFAIFEFVFFVGWLKVAQVG</sequence>
<comment type="subcellular location">
    <subcellularLocation>
        <location evidence="1">Cell membrane</location>
        <topology evidence="1">Multi-pass membrane protein</topology>
    </subcellularLocation>
</comment>
<keyword evidence="1" id="KW-0868">Chloride</keyword>
<comment type="caution">
    <text evidence="1">Lacks conserved residue(s) required for the propagation of feature annotation.</text>
</comment>
<dbReference type="AlphaFoldDB" id="A0A1I7WTP6"/>
<keyword evidence="1" id="KW-1003">Cell membrane</keyword>
<protein>
    <recommendedName>
        <fullName evidence="1">Bestrophin homolog</fullName>
    </recommendedName>
</protein>
<keyword evidence="1" id="KW-0869">Chloride channel</keyword>
<evidence type="ECO:0000313" key="2">
    <source>
        <dbReference type="Proteomes" id="UP000095283"/>
    </source>
</evidence>
<name>A0A1I7WTP6_HETBA</name>
<dbReference type="Pfam" id="PF01062">
    <property type="entry name" value="Bestrophin"/>
    <property type="match status" value="1"/>
</dbReference>
<dbReference type="Proteomes" id="UP000095283">
    <property type="component" value="Unplaced"/>
</dbReference>
<dbReference type="InterPro" id="IPR021134">
    <property type="entry name" value="Bestrophin-like"/>
</dbReference>
<accession>A0A1I7WTP6</accession>